<dbReference type="PANTHER" id="PTHR48022:SF6">
    <property type="entry name" value="MSTA PROTEIN-RELATED"/>
    <property type="match status" value="1"/>
</dbReference>
<dbReference type="Pfam" id="PF00083">
    <property type="entry name" value="Sugar_tr"/>
    <property type="match status" value="2"/>
</dbReference>
<evidence type="ECO:0000256" key="2">
    <source>
        <dbReference type="ARBA" id="ARBA00010992"/>
    </source>
</evidence>
<sequence length="353" mass="39664">MLGLIISGRLIAGFGVGFVSAIFILYIKSDILSLLSKISLRKVRGALVSGCQFCIIIGLLLASCVDYATKNRNDTGSYLKKGHVDRARHVLSRLRRQPADSKFVETEISELLANHDHEKTLIPNTIYWGSWYQCFTGGLRTSNSTLHKTILGTSLLMQQWTGVNFIFYYLTPFLQSTGAISNSFLMSLIFTIINAVSTPISFRTMEHIGRHPVLIWGMFFCQVIVGAVGDSVSFNSRFYCHIYIFFFASTWGPVAWVCIGEIFPIQIRPRGVTLSTASNWPWNTIIAMITPYMVDSDEGNLQSNVSLEQVDQMMAETTPRTSANWRQTKTFALEMGMTGDHKLVHDDERKELA</sequence>
<keyword evidence="3" id="KW-0813">Transport</keyword>
<protein>
    <recommendedName>
        <fullName evidence="11">Major facilitator superfamily (MFS) profile domain-containing protein</fullName>
    </recommendedName>
</protein>
<feature type="transmembrane region" description="Helical" evidence="8">
    <location>
        <begin position="47"/>
        <end position="68"/>
    </location>
</feature>
<evidence type="ECO:0000256" key="4">
    <source>
        <dbReference type="ARBA" id="ARBA00022692"/>
    </source>
</evidence>
<comment type="similarity">
    <text evidence="2">Belongs to the major facilitator superfamily. Sugar transporter (TC 2.A.1.1) family.</text>
</comment>
<evidence type="ECO:0000256" key="5">
    <source>
        <dbReference type="ARBA" id="ARBA00022989"/>
    </source>
</evidence>
<evidence type="ECO:0000256" key="7">
    <source>
        <dbReference type="ARBA" id="ARBA00049119"/>
    </source>
</evidence>
<name>A0AA38MSF4_9AGAR</name>
<feature type="transmembrane region" description="Helical" evidence="8">
    <location>
        <begin position="241"/>
        <end position="263"/>
    </location>
</feature>
<gene>
    <name evidence="9" type="ORF">DFJ43DRAFT_1195607</name>
</gene>
<dbReference type="InterPro" id="IPR005828">
    <property type="entry name" value="MFS_sugar_transport-like"/>
</dbReference>
<reference evidence="9" key="2">
    <citation type="journal article" date="2023" name="Proc. Natl. Acad. Sci. U.S.A.">
        <title>A global phylogenomic analysis of the shiitake genus Lentinula.</title>
        <authorList>
            <person name="Sierra-Patev S."/>
            <person name="Min B."/>
            <person name="Naranjo-Ortiz M."/>
            <person name="Looney B."/>
            <person name="Konkel Z."/>
            <person name="Slot J.C."/>
            <person name="Sakamoto Y."/>
            <person name="Steenwyk J.L."/>
            <person name="Rokas A."/>
            <person name="Carro J."/>
            <person name="Camarero S."/>
            <person name="Ferreira P."/>
            <person name="Molpeceres G."/>
            <person name="Ruiz-Duenas F.J."/>
            <person name="Serrano A."/>
            <person name="Henrissat B."/>
            <person name="Drula E."/>
            <person name="Hughes K.W."/>
            <person name="Mata J.L."/>
            <person name="Ishikawa N.K."/>
            <person name="Vargas-Isla R."/>
            <person name="Ushijima S."/>
            <person name="Smith C.A."/>
            <person name="Donoghue J."/>
            <person name="Ahrendt S."/>
            <person name="Andreopoulos W."/>
            <person name="He G."/>
            <person name="LaButti K."/>
            <person name="Lipzen A."/>
            <person name="Ng V."/>
            <person name="Riley R."/>
            <person name="Sandor L."/>
            <person name="Barry K."/>
            <person name="Martinez A.T."/>
            <person name="Xiao Y."/>
            <person name="Gibbons J.G."/>
            <person name="Terashima K."/>
            <person name="Grigoriev I.V."/>
            <person name="Hibbett D."/>
        </authorList>
    </citation>
    <scope>NUCLEOTIDE SEQUENCE</scope>
    <source>
        <strain evidence="9">ET3784</strain>
    </source>
</reference>
<evidence type="ECO:0000313" key="10">
    <source>
        <dbReference type="Proteomes" id="UP001176059"/>
    </source>
</evidence>
<dbReference type="AlphaFoldDB" id="A0AA38MSF4"/>
<feature type="transmembrane region" description="Helical" evidence="8">
    <location>
        <begin position="213"/>
        <end position="229"/>
    </location>
</feature>
<dbReference type="Proteomes" id="UP001176059">
    <property type="component" value="Unassembled WGS sequence"/>
</dbReference>
<evidence type="ECO:0000256" key="8">
    <source>
        <dbReference type="SAM" id="Phobius"/>
    </source>
</evidence>
<dbReference type="InterPro" id="IPR003663">
    <property type="entry name" value="Sugar/inositol_transpt"/>
</dbReference>
<dbReference type="SUPFAM" id="SSF103473">
    <property type="entry name" value="MFS general substrate transporter"/>
    <property type="match status" value="1"/>
</dbReference>
<proteinExistence type="inferred from homology"/>
<feature type="transmembrane region" description="Helical" evidence="8">
    <location>
        <begin position="6"/>
        <end position="27"/>
    </location>
</feature>
<evidence type="ECO:0000313" key="9">
    <source>
        <dbReference type="EMBL" id="KAJ3726482.1"/>
    </source>
</evidence>
<dbReference type="InterPro" id="IPR050360">
    <property type="entry name" value="MFS_Sugar_Transporters"/>
</dbReference>
<feature type="transmembrane region" description="Helical" evidence="8">
    <location>
        <begin position="166"/>
        <end position="193"/>
    </location>
</feature>
<dbReference type="GO" id="GO:0005351">
    <property type="term" value="F:carbohydrate:proton symporter activity"/>
    <property type="evidence" value="ECO:0007669"/>
    <property type="project" value="TreeGrafter"/>
</dbReference>
<comment type="catalytic activity">
    <reaction evidence="7">
        <text>myo-inositol(out) + H(+)(out) = myo-inositol(in) + H(+)(in)</text>
        <dbReference type="Rhea" id="RHEA:60364"/>
        <dbReference type="ChEBI" id="CHEBI:15378"/>
        <dbReference type="ChEBI" id="CHEBI:17268"/>
    </reaction>
</comment>
<dbReference type="PANTHER" id="PTHR48022">
    <property type="entry name" value="PLASTIDIC GLUCOSE TRANSPORTER 4"/>
    <property type="match status" value="1"/>
</dbReference>
<organism evidence="9 10">
    <name type="scientific">Lentinula guzmanii</name>
    <dbReference type="NCBI Taxonomy" id="2804957"/>
    <lineage>
        <taxon>Eukaryota</taxon>
        <taxon>Fungi</taxon>
        <taxon>Dikarya</taxon>
        <taxon>Basidiomycota</taxon>
        <taxon>Agaricomycotina</taxon>
        <taxon>Agaricomycetes</taxon>
        <taxon>Agaricomycetidae</taxon>
        <taxon>Agaricales</taxon>
        <taxon>Marasmiineae</taxon>
        <taxon>Omphalotaceae</taxon>
        <taxon>Lentinula</taxon>
    </lineage>
</organism>
<accession>A0AA38MSF4</accession>
<dbReference type="Gene3D" id="1.20.1250.20">
    <property type="entry name" value="MFS general substrate transporter like domains"/>
    <property type="match status" value="2"/>
</dbReference>
<keyword evidence="6 8" id="KW-0472">Membrane</keyword>
<evidence type="ECO:0000256" key="6">
    <source>
        <dbReference type="ARBA" id="ARBA00023136"/>
    </source>
</evidence>
<comment type="subcellular location">
    <subcellularLocation>
        <location evidence="1">Membrane</location>
        <topology evidence="1">Multi-pass membrane protein</topology>
    </subcellularLocation>
</comment>
<keyword evidence="10" id="KW-1185">Reference proteome</keyword>
<dbReference type="GO" id="GO:0016020">
    <property type="term" value="C:membrane"/>
    <property type="evidence" value="ECO:0007669"/>
    <property type="project" value="UniProtKB-SubCell"/>
</dbReference>
<dbReference type="EMBL" id="JANVFO010000043">
    <property type="protein sequence ID" value="KAJ3726482.1"/>
    <property type="molecule type" value="Genomic_DNA"/>
</dbReference>
<evidence type="ECO:0000256" key="1">
    <source>
        <dbReference type="ARBA" id="ARBA00004141"/>
    </source>
</evidence>
<dbReference type="InterPro" id="IPR036259">
    <property type="entry name" value="MFS_trans_sf"/>
</dbReference>
<keyword evidence="4 8" id="KW-0812">Transmembrane</keyword>
<evidence type="ECO:0008006" key="11">
    <source>
        <dbReference type="Google" id="ProtNLM"/>
    </source>
</evidence>
<reference evidence="9" key="1">
    <citation type="submission" date="2022-08" db="EMBL/GenBank/DDBJ databases">
        <authorList>
            <consortium name="DOE Joint Genome Institute"/>
            <person name="Min B."/>
            <person name="Sierra-Patev S."/>
            <person name="Naranjo-Ortiz M."/>
            <person name="Looney B."/>
            <person name="Konkel Z."/>
            <person name="Slot J.C."/>
            <person name="Sakamoto Y."/>
            <person name="Steenwyk J.L."/>
            <person name="Rokas A."/>
            <person name="Carro J."/>
            <person name="Camarero S."/>
            <person name="Ferreira P."/>
            <person name="Molpeceres G."/>
            <person name="Ruiz-duenas F.J."/>
            <person name="Serrano A."/>
            <person name="Henrissat B."/>
            <person name="Drula E."/>
            <person name="Hughes K.W."/>
            <person name="Mata J.L."/>
            <person name="Ishikawa N.K."/>
            <person name="Vargas-Isla R."/>
            <person name="Ushijima S."/>
            <person name="Smith C.A."/>
            <person name="Ahrendt S."/>
            <person name="Andreopoulos W."/>
            <person name="He G."/>
            <person name="LaButti K."/>
            <person name="Lipzen A."/>
            <person name="Ng V."/>
            <person name="Riley R."/>
            <person name="Sandor L."/>
            <person name="Barry K."/>
            <person name="Martinez A.T."/>
            <person name="Xiao Y."/>
            <person name="Gibbons J.G."/>
            <person name="Terashima K."/>
            <person name="Hibbett D.S."/>
            <person name="Grigoriev I.V."/>
        </authorList>
    </citation>
    <scope>NUCLEOTIDE SEQUENCE</scope>
    <source>
        <strain evidence="9">ET3784</strain>
    </source>
</reference>
<keyword evidence="5 8" id="KW-1133">Transmembrane helix</keyword>
<dbReference type="PRINTS" id="PR00171">
    <property type="entry name" value="SUGRTRNSPORT"/>
</dbReference>
<comment type="caution">
    <text evidence="9">The sequence shown here is derived from an EMBL/GenBank/DDBJ whole genome shotgun (WGS) entry which is preliminary data.</text>
</comment>
<evidence type="ECO:0000256" key="3">
    <source>
        <dbReference type="ARBA" id="ARBA00022448"/>
    </source>
</evidence>